<sequence length="212" mass="22615">MLISSYNPTVLGDVLLVVVGADTPQQSIEQKGSIVQIKGDQNQVIGYNFFGLAAELQLNTDVKGQVQLTAQQVAVLNEHLQKVGFEAQLEVDTGPNFVVGEVQEMKAHPNSDHLQVCQVLIDGGQTVQIVCGAPNIASGQKVVVAKAGAMMPNGQLIFPGELRKVASTGMICAARELQLPNAPQKRGILVLDSDYQAGQALDLTDLAQKIKF</sequence>
<keyword evidence="2 3" id="KW-0694">RNA-binding</keyword>
<dbReference type="GO" id="GO:0000049">
    <property type="term" value="F:tRNA binding"/>
    <property type="evidence" value="ECO:0007669"/>
    <property type="project" value="UniProtKB-UniRule"/>
</dbReference>
<dbReference type="SUPFAM" id="SSF50249">
    <property type="entry name" value="Nucleic acid-binding proteins"/>
    <property type="match status" value="1"/>
</dbReference>
<dbReference type="InterPro" id="IPR033714">
    <property type="entry name" value="tRNA_bind_bactPheRS"/>
</dbReference>
<evidence type="ECO:0000256" key="1">
    <source>
        <dbReference type="ARBA" id="ARBA00022555"/>
    </source>
</evidence>
<accession>A0A850RC56</accession>
<evidence type="ECO:0000256" key="3">
    <source>
        <dbReference type="PROSITE-ProRule" id="PRU00209"/>
    </source>
</evidence>
<comment type="caution">
    <text evidence="5">The sequence shown here is derived from an EMBL/GenBank/DDBJ whole genome shotgun (WGS) entry which is preliminary data.</text>
</comment>
<dbReference type="InterPro" id="IPR037154">
    <property type="entry name" value="YtpR-like_sf"/>
</dbReference>
<gene>
    <name evidence="5" type="ORF">HU830_06950</name>
</gene>
<dbReference type="PROSITE" id="PS50886">
    <property type="entry name" value="TRBD"/>
    <property type="match status" value="1"/>
</dbReference>
<feature type="domain" description="TRNA-binding" evidence="4">
    <location>
        <begin position="91"/>
        <end position="202"/>
    </location>
</feature>
<evidence type="ECO:0000256" key="2">
    <source>
        <dbReference type="ARBA" id="ARBA00022884"/>
    </source>
</evidence>
<dbReference type="InterPro" id="IPR002547">
    <property type="entry name" value="tRNA-bd_dom"/>
</dbReference>
<proteinExistence type="predicted"/>
<name>A0A850RC56_9LACO</name>
<evidence type="ECO:0000313" key="5">
    <source>
        <dbReference type="EMBL" id="NVY96886.1"/>
    </source>
</evidence>
<dbReference type="Pfam" id="PF01588">
    <property type="entry name" value="tRNA_bind"/>
    <property type="match status" value="1"/>
</dbReference>
<organism evidence="5 6">
    <name type="scientific">Bombilactobacillus apium</name>
    <dbReference type="NCBI Taxonomy" id="2675299"/>
    <lineage>
        <taxon>Bacteria</taxon>
        <taxon>Bacillati</taxon>
        <taxon>Bacillota</taxon>
        <taxon>Bacilli</taxon>
        <taxon>Lactobacillales</taxon>
        <taxon>Lactobacillaceae</taxon>
        <taxon>Bombilactobacillus</taxon>
    </lineage>
</organism>
<evidence type="ECO:0000313" key="6">
    <source>
        <dbReference type="Proteomes" id="UP000563523"/>
    </source>
</evidence>
<dbReference type="InterPro" id="IPR027855">
    <property type="entry name" value="DUF4479"/>
</dbReference>
<keyword evidence="6" id="KW-1185">Reference proteome</keyword>
<reference evidence="5 6" key="1">
    <citation type="submission" date="2020-06" db="EMBL/GenBank/DDBJ databases">
        <authorList>
            <person name="Kang J."/>
        </authorList>
    </citation>
    <scope>NUCLEOTIDE SEQUENCE [LARGE SCALE GENOMIC DNA]</scope>
    <source>
        <strain evidence="5 6">DCY120</strain>
    </source>
</reference>
<dbReference type="AlphaFoldDB" id="A0A850RC56"/>
<dbReference type="CDD" id="cd02796">
    <property type="entry name" value="tRNA_bind_bactPheRS"/>
    <property type="match status" value="1"/>
</dbReference>
<dbReference type="RefSeq" id="WP_176943048.1">
    <property type="nucleotide sequence ID" value="NZ_JABZEC010000006.1"/>
</dbReference>
<dbReference type="InterPro" id="IPR012340">
    <property type="entry name" value="NA-bd_OB-fold"/>
</dbReference>
<evidence type="ECO:0000259" key="4">
    <source>
        <dbReference type="PROSITE" id="PS50886"/>
    </source>
</evidence>
<protein>
    <submittedName>
        <fullName evidence="5">DUF4479 and tRNA-binding domain-containing protein</fullName>
    </submittedName>
</protein>
<dbReference type="Gene3D" id="2.40.50.140">
    <property type="entry name" value="Nucleic acid-binding proteins"/>
    <property type="match status" value="1"/>
</dbReference>
<dbReference type="Gene3D" id="3.30.1940.10">
    <property type="entry name" value="YtpR-like"/>
    <property type="match status" value="1"/>
</dbReference>
<dbReference type="EMBL" id="JABZEC010000006">
    <property type="protein sequence ID" value="NVY96886.1"/>
    <property type="molecule type" value="Genomic_DNA"/>
</dbReference>
<keyword evidence="1 3" id="KW-0820">tRNA-binding</keyword>
<dbReference type="Pfam" id="PF14794">
    <property type="entry name" value="DUF4479"/>
    <property type="match status" value="1"/>
</dbReference>
<dbReference type="Proteomes" id="UP000563523">
    <property type="component" value="Unassembled WGS sequence"/>
</dbReference>
<dbReference type="NCBIfam" id="NF045760">
    <property type="entry name" value="YtpR"/>
    <property type="match status" value="1"/>
</dbReference>